<keyword evidence="3" id="KW-1185">Reference proteome</keyword>
<gene>
    <name evidence="2" type="ORF">RHGRI_023898</name>
</gene>
<proteinExistence type="predicted"/>
<feature type="compositionally biased region" description="Basic residues" evidence="1">
    <location>
        <begin position="80"/>
        <end position="93"/>
    </location>
</feature>
<dbReference type="EMBL" id="JACTNZ010000008">
    <property type="protein sequence ID" value="KAG5536272.1"/>
    <property type="molecule type" value="Genomic_DNA"/>
</dbReference>
<evidence type="ECO:0000256" key="1">
    <source>
        <dbReference type="SAM" id="MobiDB-lite"/>
    </source>
</evidence>
<dbReference type="AlphaFoldDB" id="A0AAV6J7B0"/>
<evidence type="ECO:0000313" key="3">
    <source>
        <dbReference type="Proteomes" id="UP000823749"/>
    </source>
</evidence>
<sequence>MSSRPQLINSAPRLRFIPFVHCPPGPRSSLSLSLSFSSPLLSSSLEYQIPITLNPFLPTRTAPHLLPHLLPLNPFLRHRRKPRPHLRRRGHPQRRGEADGGLRSDGGECLDLRVLAGGSRGLRCEGVEECRLGGSCETGVGSGGFEAEEKLTGDYGLTVANASI</sequence>
<dbReference type="Proteomes" id="UP000823749">
    <property type="component" value="Chromosome 8"/>
</dbReference>
<feature type="region of interest" description="Disordered" evidence="1">
    <location>
        <begin position="80"/>
        <end position="102"/>
    </location>
</feature>
<accession>A0AAV6J7B0</accession>
<evidence type="ECO:0000313" key="2">
    <source>
        <dbReference type="EMBL" id="KAG5536272.1"/>
    </source>
</evidence>
<reference evidence="2" key="1">
    <citation type="submission" date="2020-08" db="EMBL/GenBank/DDBJ databases">
        <title>Plant Genome Project.</title>
        <authorList>
            <person name="Zhang R.-G."/>
        </authorList>
    </citation>
    <scope>NUCLEOTIDE SEQUENCE</scope>
    <source>
        <strain evidence="2">WSP0</strain>
        <tissue evidence="2">Leaf</tissue>
    </source>
</reference>
<name>A0AAV6J7B0_9ERIC</name>
<comment type="caution">
    <text evidence="2">The sequence shown here is derived from an EMBL/GenBank/DDBJ whole genome shotgun (WGS) entry which is preliminary data.</text>
</comment>
<organism evidence="2 3">
    <name type="scientific">Rhododendron griersonianum</name>
    <dbReference type="NCBI Taxonomy" id="479676"/>
    <lineage>
        <taxon>Eukaryota</taxon>
        <taxon>Viridiplantae</taxon>
        <taxon>Streptophyta</taxon>
        <taxon>Embryophyta</taxon>
        <taxon>Tracheophyta</taxon>
        <taxon>Spermatophyta</taxon>
        <taxon>Magnoliopsida</taxon>
        <taxon>eudicotyledons</taxon>
        <taxon>Gunneridae</taxon>
        <taxon>Pentapetalae</taxon>
        <taxon>asterids</taxon>
        <taxon>Ericales</taxon>
        <taxon>Ericaceae</taxon>
        <taxon>Ericoideae</taxon>
        <taxon>Rhodoreae</taxon>
        <taxon>Rhododendron</taxon>
    </lineage>
</organism>
<protein>
    <submittedName>
        <fullName evidence="2">Uncharacterized protein</fullName>
    </submittedName>
</protein>